<feature type="domain" description="DNA topoisomerase I catalytic core eukaryotic-type" evidence="1">
    <location>
        <begin position="3"/>
        <end position="137"/>
    </location>
</feature>
<dbReference type="InterPro" id="IPR014711">
    <property type="entry name" value="TopoI_cat_a-hlx-sub_euk"/>
</dbReference>
<name>A0ABX8SA24_9ACTN</name>
<dbReference type="SUPFAM" id="SSF56349">
    <property type="entry name" value="DNA breaking-rejoining enzymes"/>
    <property type="match status" value="1"/>
</dbReference>
<sequence length="179" mass="19702">MGLRPGSDKDTGADTDAFGATNLQARHVVEDGDDIRLVFTGKKGVDISLPVTDPETRDVIRSRLADKSGDDRLFQTNEQGARNYLHSVAPFKLKDLRTYHGIAVAEHTVESMDAPKTKREFQTARRRVGEAVAESRNTPTIFRRWEDGIASGKVSKYRSVMPCRSRLLNEGAAVALGCA</sequence>
<accession>A0ABX8SA24</accession>
<evidence type="ECO:0000313" key="2">
    <source>
        <dbReference type="EMBL" id="QXQ13834.1"/>
    </source>
</evidence>
<proteinExistence type="predicted"/>
<organism evidence="2 3">
    <name type="scientific">Skermania pinensis</name>
    <dbReference type="NCBI Taxonomy" id="39122"/>
    <lineage>
        <taxon>Bacteria</taxon>
        <taxon>Bacillati</taxon>
        <taxon>Actinomycetota</taxon>
        <taxon>Actinomycetes</taxon>
        <taxon>Mycobacteriales</taxon>
        <taxon>Gordoniaceae</taxon>
        <taxon>Skermania</taxon>
    </lineage>
</organism>
<dbReference type="RefSeq" id="WP_169797539.1">
    <property type="nucleotide sequence ID" value="NZ_CP079105.1"/>
</dbReference>
<keyword evidence="3" id="KW-1185">Reference proteome</keyword>
<protein>
    <recommendedName>
        <fullName evidence="1">DNA topoisomerase I catalytic core eukaryotic-type domain-containing protein</fullName>
    </recommendedName>
</protein>
<reference evidence="2" key="1">
    <citation type="submission" date="2021-07" db="EMBL/GenBank/DDBJ databases">
        <title>Candidatus Kaistella beijingensis sp. nov. isolated from a municipal wastewater treatment plant is involved in sludge foaming.</title>
        <authorList>
            <person name="Song Y."/>
            <person name="Liu S.-J."/>
        </authorList>
    </citation>
    <scope>NUCLEOTIDE SEQUENCE</scope>
    <source>
        <strain evidence="2">DSM 43998</strain>
    </source>
</reference>
<dbReference type="PROSITE" id="PS52038">
    <property type="entry name" value="TOPO_IB_2"/>
    <property type="match status" value="1"/>
</dbReference>
<dbReference type="InterPro" id="IPR013500">
    <property type="entry name" value="TopoI_cat_euk"/>
</dbReference>
<dbReference type="Proteomes" id="UP000887023">
    <property type="component" value="Chromosome"/>
</dbReference>
<evidence type="ECO:0000313" key="3">
    <source>
        <dbReference type="Proteomes" id="UP000887023"/>
    </source>
</evidence>
<dbReference type="Pfam" id="PF01028">
    <property type="entry name" value="Topoisom_I"/>
    <property type="match status" value="1"/>
</dbReference>
<evidence type="ECO:0000259" key="1">
    <source>
        <dbReference type="Pfam" id="PF01028"/>
    </source>
</evidence>
<dbReference type="InterPro" id="IPR011010">
    <property type="entry name" value="DNA_brk_join_enz"/>
</dbReference>
<dbReference type="Gene3D" id="3.90.15.10">
    <property type="entry name" value="Topoisomerase I, Chain A, domain 3"/>
    <property type="match status" value="1"/>
</dbReference>
<gene>
    <name evidence="2" type="ORF">KV203_19005</name>
</gene>
<dbReference type="EMBL" id="CP079105">
    <property type="protein sequence ID" value="QXQ13834.1"/>
    <property type="molecule type" value="Genomic_DNA"/>
</dbReference>